<gene>
    <name evidence="2" type="ORF">COW99_03855</name>
</gene>
<dbReference type="EMBL" id="PCTA01000026">
    <property type="protein sequence ID" value="PIP61408.1"/>
    <property type="molecule type" value="Genomic_DNA"/>
</dbReference>
<sequence>MLENILALLIALISLLSPLSYSSPAAAPSIEFSGDLVELNSYRIYLTPVKESDVLLIPNYSQKMSSALLIKDNNCKKAVNGGFYDTDNSPLGLLVVNSKQLADSSNSKLFNGYVWSERNGLNISSIKNSVFNKADFAFQTGPYMQKDLPTKFDNTKYARRMLLTKSADETVYMLAIVGKENDFDGPTLDQLHELIFKDLGKYNFVSAINLDGGSASAFYLDGFILPEFSPVGALICIK</sequence>
<reference evidence="2 3" key="1">
    <citation type="submission" date="2017-09" db="EMBL/GenBank/DDBJ databases">
        <title>Depth-based differentiation of microbial function through sediment-hosted aquifers and enrichment of novel symbionts in the deep terrestrial subsurface.</title>
        <authorList>
            <person name="Probst A.J."/>
            <person name="Ladd B."/>
            <person name="Jarett J.K."/>
            <person name="Geller-Mcgrath D.E."/>
            <person name="Sieber C.M."/>
            <person name="Emerson J.B."/>
            <person name="Anantharaman K."/>
            <person name="Thomas B.C."/>
            <person name="Malmstrom R."/>
            <person name="Stieglmeier M."/>
            <person name="Klingl A."/>
            <person name="Woyke T."/>
            <person name="Ryan C.M."/>
            <person name="Banfield J.F."/>
        </authorList>
    </citation>
    <scope>NUCLEOTIDE SEQUENCE [LARGE SCALE GENOMIC DNA]</scope>
    <source>
        <strain evidence="2">CG22_combo_CG10-13_8_21_14_all_38_20</strain>
    </source>
</reference>
<dbReference type="AlphaFoldDB" id="A0A2H0BWQ0"/>
<proteinExistence type="predicted"/>
<organism evidence="2 3">
    <name type="scientific">Candidatus Roizmanbacteria bacterium CG22_combo_CG10-13_8_21_14_all_38_20</name>
    <dbReference type="NCBI Taxonomy" id="1974862"/>
    <lineage>
        <taxon>Bacteria</taxon>
        <taxon>Candidatus Roizmaniibacteriota</taxon>
    </lineage>
</organism>
<dbReference type="InterPro" id="IPR018711">
    <property type="entry name" value="NAGPA"/>
</dbReference>
<evidence type="ECO:0000313" key="3">
    <source>
        <dbReference type="Proteomes" id="UP000231246"/>
    </source>
</evidence>
<comment type="caution">
    <text evidence="2">The sequence shown here is derived from an EMBL/GenBank/DDBJ whole genome shotgun (WGS) entry which is preliminary data.</text>
</comment>
<dbReference type="Proteomes" id="UP000231246">
    <property type="component" value="Unassembled WGS sequence"/>
</dbReference>
<accession>A0A2H0BWQ0</accession>
<evidence type="ECO:0000259" key="1">
    <source>
        <dbReference type="Pfam" id="PF09992"/>
    </source>
</evidence>
<dbReference type="Pfam" id="PF09992">
    <property type="entry name" value="NAGPA"/>
    <property type="match status" value="1"/>
</dbReference>
<name>A0A2H0BWQ0_9BACT</name>
<evidence type="ECO:0000313" key="2">
    <source>
        <dbReference type="EMBL" id="PIP61408.1"/>
    </source>
</evidence>
<protein>
    <recommendedName>
        <fullName evidence="1">Phosphodiester glycosidase domain-containing protein</fullName>
    </recommendedName>
</protein>
<feature type="domain" description="Phosphodiester glycosidase" evidence="1">
    <location>
        <begin position="73"/>
        <end position="222"/>
    </location>
</feature>